<feature type="compositionally biased region" description="Basic and acidic residues" evidence="1">
    <location>
        <begin position="668"/>
        <end position="678"/>
    </location>
</feature>
<evidence type="ECO:0000313" key="3">
    <source>
        <dbReference type="Proteomes" id="UP000440578"/>
    </source>
</evidence>
<evidence type="ECO:0000256" key="1">
    <source>
        <dbReference type="SAM" id="MobiDB-lite"/>
    </source>
</evidence>
<feature type="compositionally biased region" description="Low complexity" evidence="1">
    <location>
        <begin position="499"/>
        <end position="511"/>
    </location>
</feature>
<feature type="compositionally biased region" description="Low complexity" evidence="1">
    <location>
        <begin position="604"/>
        <end position="616"/>
    </location>
</feature>
<feature type="region of interest" description="Disordered" evidence="1">
    <location>
        <begin position="271"/>
        <end position="298"/>
    </location>
</feature>
<proteinExistence type="predicted"/>
<accession>A0A6A4WER2</accession>
<protein>
    <submittedName>
        <fullName evidence="2">Uncharacterized protein</fullName>
    </submittedName>
</protein>
<feature type="region of interest" description="Disordered" evidence="1">
    <location>
        <begin position="40"/>
        <end position="112"/>
    </location>
</feature>
<dbReference type="Proteomes" id="UP000440578">
    <property type="component" value="Unassembled WGS sequence"/>
</dbReference>
<gene>
    <name evidence="2" type="ORF">FJT64_024390</name>
</gene>
<feature type="region of interest" description="Disordered" evidence="1">
    <location>
        <begin position="405"/>
        <end position="747"/>
    </location>
</feature>
<keyword evidence="3" id="KW-1185">Reference proteome</keyword>
<feature type="compositionally biased region" description="Basic and acidic residues" evidence="1">
    <location>
        <begin position="89"/>
        <end position="112"/>
    </location>
</feature>
<dbReference type="AlphaFoldDB" id="A0A6A4WER2"/>
<reference evidence="2 3" key="1">
    <citation type="submission" date="2019-07" db="EMBL/GenBank/DDBJ databases">
        <title>Draft genome assembly of a fouling barnacle, Amphibalanus amphitrite (Darwin, 1854): The first reference genome for Thecostraca.</title>
        <authorList>
            <person name="Kim W."/>
        </authorList>
    </citation>
    <scope>NUCLEOTIDE SEQUENCE [LARGE SCALE GENOMIC DNA]</scope>
    <source>
        <strain evidence="2">SNU_AA5</strain>
        <tissue evidence="2">Soma without cirri and trophi</tissue>
    </source>
</reference>
<feature type="compositionally biased region" description="Basic and acidic residues" evidence="1">
    <location>
        <begin position="522"/>
        <end position="532"/>
    </location>
</feature>
<feature type="compositionally biased region" description="Pro residues" evidence="1">
    <location>
        <begin position="366"/>
        <end position="378"/>
    </location>
</feature>
<name>A0A6A4WER2_AMPAM</name>
<feature type="region of interest" description="Disordered" evidence="1">
    <location>
        <begin position="1"/>
        <end position="24"/>
    </location>
</feature>
<feature type="compositionally biased region" description="Acidic residues" evidence="1">
    <location>
        <begin position="471"/>
        <end position="483"/>
    </location>
</feature>
<feature type="compositionally biased region" description="Acidic residues" evidence="1">
    <location>
        <begin position="512"/>
        <end position="521"/>
    </location>
</feature>
<evidence type="ECO:0000313" key="2">
    <source>
        <dbReference type="EMBL" id="KAF0303669.1"/>
    </source>
</evidence>
<sequence length="763" mass="80793">MYFGYGIRNSSAASDSGKRKREHVQMTNLVPPTIVIEPATPLQRSAASSPHLAAGRSSVGSEPTELIVETAPDDGEERRANEAAVGAGEKVEGAGDGEGKKERGEAKETADSLDQERTLVMFTQTVQRQRGLHAVIVATLRPDGGDPSRSRQLALVQRQIETDRLERGYEPPPPPRPAAAPVTAEQSEEEKRTAECQADLHAAVARCLGAPAAGAPVPIRVSAEVHSEAPPNSELHETTERVAALLAGGEPDSRRKDQLLAEHWRRHEAVAGEATPSPMLPEAAEAPRGPPPSLPEEFTEEVQRTHEAVVEQMAAGPVSQQESDPAAALAALHASICDCFDRGWVDLGRGAALADRQKAAEAARGPPSPPVTPAPPPTSRVDPLTAEEKQHLERLHAAISDCLSAVRTPPNSPTGGGGSRPPLAPLPIGPGHRPLQRVISNSSFQNIPPQSPQSPLARRVGDKFVIIPVSGDEDSEREDEPTEQPEVQRAIRAVRDEVQTAMARAAAAAGEGESEGEDEEEQEKKEKEREVEQGSSLGAKQPAEKVAEPTPPATKPPAEVRRAMDAVLGEVLAASSPASPSSPHSPSAPEEDRFSVSSDEPAEVVASSGGSSGNVSGDERSAQPTPEVRRAMNSVLSEITTAAAARTDDPPPTDGPKPTDEPSTSGDDGPRVGGHDKPNQVAAPPEPNMKEQLDLIIKQAVQKAAKRVSEVPPTGEEEGAGPESPPPLENIGDGMHRIRSRKHKPAATFDMNELMARFEKRNT</sequence>
<feature type="region of interest" description="Disordered" evidence="1">
    <location>
        <begin position="165"/>
        <end position="192"/>
    </location>
</feature>
<comment type="caution">
    <text evidence="2">The sequence shown here is derived from an EMBL/GenBank/DDBJ whole genome shotgun (WGS) entry which is preliminary data.</text>
</comment>
<feature type="compositionally biased region" description="Polar residues" evidence="1">
    <location>
        <begin position="438"/>
        <end position="448"/>
    </location>
</feature>
<organism evidence="2 3">
    <name type="scientific">Amphibalanus amphitrite</name>
    <name type="common">Striped barnacle</name>
    <name type="synonym">Balanus amphitrite</name>
    <dbReference type="NCBI Taxonomy" id="1232801"/>
    <lineage>
        <taxon>Eukaryota</taxon>
        <taxon>Metazoa</taxon>
        <taxon>Ecdysozoa</taxon>
        <taxon>Arthropoda</taxon>
        <taxon>Crustacea</taxon>
        <taxon>Multicrustacea</taxon>
        <taxon>Cirripedia</taxon>
        <taxon>Thoracica</taxon>
        <taxon>Thoracicalcarea</taxon>
        <taxon>Balanomorpha</taxon>
        <taxon>Balanoidea</taxon>
        <taxon>Balanidae</taxon>
        <taxon>Amphibalaninae</taxon>
        <taxon>Amphibalanus</taxon>
    </lineage>
</organism>
<dbReference type="OrthoDB" id="3900342at2759"/>
<feature type="region of interest" description="Disordered" evidence="1">
    <location>
        <begin position="358"/>
        <end position="382"/>
    </location>
</feature>
<dbReference type="EMBL" id="VIIS01000923">
    <property type="protein sequence ID" value="KAF0303669.1"/>
    <property type="molecule type" value="Genomic_DNA"/>
</dbReference>
<feature type="compositionally biased region" description="Low complexity" evidence="1">
    <location>
        <begin position="573"/>
        <end position="588"/>
    </location>
</feature>